<evidence type="ECO:0000313" key="3">
    <source>
        <dbReference type="Proteomes" id="UP000008674"/>
    </source>
</evidence>
<protein>
    <submittedName>
        <fullName evidence="2">Uncharacterized protein</fullName>
    </submittedName>
</protein>
<dbReference type="HOGENOM" id="CLU_1414284_0_0_10"/>
<dbReference type="EnsemblBacteria" id="ABC44703">
    <property type="protein sequence ID" value="ABC44703"/>
    <property type="gene ID" value="SRU_0331"/>
</dbReference>
<organism evidence="2 3">
    <name type="scientific">Salinibacter ruber (strain DSM 13855 / M31)</name>
    <dbReference type="NCBI Taxonomy" id="309807"/>
    <lineage>
        <taxon>Bacteria</taxon>
        <taxon>Pseudomonadati</taxon>
        <taxon>Rhodothermota</taxon>
        <taxon>Rhodothermia</taxon>
        <taxon>Rhodothermales</taxon>
        <taxon>Salinibacteraceae</taxon>
        <taxon>Salinibacter</taxon>
    </lineage>
</organism>
<dbReference type="STRING" id="309807.SRU_0331"/>
<dbReference type="KEGG" id="sru:SRU_0331"/>
<dbReference type="SUPFAM" id="SSF75169">
    <property type="entry name" value="DsrEFH-like"/>
    <property type="match status" value="1"/>
</dbReference>
<dbReference type="EMBL" id="CP000159">
    <property type="protein sequence ID" value="ABC44703.1"/>
    <property type="molecule type" value="Genomic_DNA"/>
</dbReference>
<gene>
    <name evidence="2" type="ordered locus">SRU_0331</name>
</gene>
<evidence type="ECO:0000256" key="1">
    <source>
        <dbReference type="SAM" id="MobiDB-lite"/>
    </source>
</evidence>
<reference evidence="2 3" key="1">
    <citation type="journal article" date="2005" name="Proc. Natl. Acad. Sci. U.S.A.">
        <title>The genome of Salinibacter ruber: convergence and gene exchange among hyperhalophilic bacteria and archaea.</title>
        <authorList>
            <person name="Mongodin E.F."/>
            <person name="Nelson K.E."/>
            <person name="Daugherty S."/>
            <person name="Deboy R.T."/>
            <person name="Wister J."/>
            <person name="Khouri H."/>
            <person name="Weidman J."/>
            <person name="Walsh D.A."/>
            <person name="Papke R.T."/>
            <person name="Sanchez Perez G."/>
            <person name="Sharma A.K."/>
            <person name="Nesbo C.L."/>
            <person name="MacLeod D."/>
            <person name="Bapteste E."/>
            <person name="Doolittle W.F."/>
            <person name="Charlebois R.L."/>
            <person name="Legault B."/>
            <person name="Rodriguez-Valera F."/>
        </authorList>
    </citation>
    <scope>NUCLEOTIDE SEQUENCE [LARGE SCALE GENOMIC DNA]</scope>
    <source>
        <strain evidence="3">DSM 13855 / CECT 5946 / M31</strain>
    </source>
</reference>
<dbReference type="eggNOG" id="COG1416">
    <property type="taxonomic scope" value="Bacteria"/>
</dbReference>
<proteinExistence type="predicted"/>
<feature type="compositionally biased region" description="Basic and acidic residues" evidence="1">
    <location>
        <begin position="1"/>
        <end position="10"/>
    </location>
</feature>
<dbReference type="PATRIC" id="fig|309807.25.peg.344"/>
<evidence type="ECO:0000313" key="2">
    <source>
        <dbReference type="EMBL" id="ABC44703.1"/>
    </source>
</evidence>
<dbReference type="InterPro" id="IPR003787">
    <property type="entry name" value="Sulphur_relay_DsrE/F-like"/>
</dbReference>
<dbReference type="AlphaFoldDB" id="Q2S5Q4"/>
<feature type="region of interest" description="Disordered" evidence="1">
    <location>
        <begin position="1"/>
        <end position="20"/>
    </location>
</feature>
<dbReference type="Gene3D" id="3.40.1260.10">
    <property type="entry name" value="DsrEFH-like"/>
    <property type="match status" value="1"/>
</dbReference>
<accession>Q2S5Q4</accession>
<dbReference type="Proteomes" id="UP000008674">
    <property type="component" value="Chromosome"/>
</dbReference>
<dbReference type="Pfam" id="PF02635">
    <property type="entry name" value="DsrE"/>
    <property type="match status" value="1"/>
</dbReference>
<dbReference type="InterPro" id="IPR027396">
    <property type="entry name" value="DsrEFH-like"/>
</dbReference>
<name>Q2S5Q4_SALRD</name>
<sequence>MRALASEHHGGALRRPRGHPTGLTFYSSPMTFYPMTVHRMNALVCRRAQSLLLLAAALLLPLGAQAQPTTSSPDAPSRAAAEAPRTAYLVRSADMLPVVLMSARTSLTGEADGFAAAAADVVVVGPAVKGLVTGGPHAAALTESLDAGVRVVACGLAMKKTGVTEGDLLDGIDTAPNGFHELFRLEAKGYVTLQL</sequence>
<dbReference type="OrthoDB" id="1467432at2"/>
<keyword evidence="3" id="KW-1185">Reference proteome</keyword>